<organism evidence="1 2">
    <name type="scientific">Brevibacillus laterosporus</name>
    <name type="common">Bacillus laterosporus</name>
    <dbReference type="NCBI Taxonomy" id="1465"/>
    <lineage>
        <taxon>Bacteria</taxon>
        <taxon>Bacillati</taxon>
        <taxon>Bacillota</taxon>
        <taxon>Bacilli</taxon>
        <taxon>Bacillales</taxon>
        <taxon>Paenibacillaceae</taxon>
        <taxon>Brevibacillus</taxon>
    </lineage>
</organism>
<gene>
    <name evidence="1" type="ORF">EEL30_19950</name>
</gene>
<name>A0A518VBJ4_BRELA</name>
<accession>A0A518VBJ4</accession>
<evidence type="ECO:0000313" key="1">
    <source>
        <dbReference type="EMBL" id="QDX94355.1"/>
    </source>
</evidence>
<evidence type="ECO:0000313" key="2">
    <source>
        <dbReference type="Proteomes" id="UP000319432"/>
    </source>
</evidence>
<sequence length="91" mass="10486">MGTTSGTDIKLDVTKVTFEAEEEIDEVMHYEIHMNVRMALGDSEEIDGESPVTCAYWMLSDLNMDCEFLELEFKKQTHCFKVLSSNITWIN</sequence>
<keyword evidence="2" id="KW-1185">Reference proteome</keyword>
<dbReference type="EMBL" id="CP033464">
    <property type="protein sequence ID" value="QDX94355.1"/>
    <property type="molecule type" value="Genomic_DNA"/>
</dbReference>
<protein>
    <submittedName>
        <fullName evidence="1">Uncharacterized protein</fullName>
    </submittedName>
</protein>
<proteinExistence type="predicted"/>
<reference evidence="1 2" key="1">
    <citation type="submission" date="2018-11" db="EMBL/GenBank/DDBJ databases">
        <title>Phylogenetic determinants of toxin gene distribution in genomes of Brevibacillus laterosporus.</title>
        <authorList>
            <person name="Glare T.R."/>
            <person name="Durrant A."/>
            <person name="Berry C."/>
            <person name="Palma L."/>
            <person name="Ormskirk M."/>
            <person name="Cox M.O."/>
        </authorList>
    </citation>
    <scope>NUCLEOTIDE SEQUENCE [LARGE SCALE GENOMIC DNA]</scope>
    <source>
        <strain evidence="1 2">1821L</strain>
    </source>
</reference>
<dbReference type="Proteomes" id="UP000319432">
    <property type="component" value="Chromosome"/>
</dbReference>
<dbReference type="AlphaFoldDB" id="A0A518VBJ4"/>